<reference evidence="2" key="1">
    <citation type="journal article" date="2018" name="Int. J. Syst. Evol. Microbiol.">
        <title>Neptunicella marina gen. nov., sp. nov., isolated from surface seawater.</title>
        <authorList>
            <person name="Liu X."/>
            <person name="Lai Q."/>
            <person name="Du Y."/>
            <person name="Zhang X."/>
            <person name="Liu Z."/>
            <person name="Sun F."/>
            <person name="Shao Z."/>
        </authorList>
    </citation>
    <scope>NUCLEOTIDE SEQUENCE</scope>
    <source>
        <strain evidence="2">S27-2</strain>
    </source>
</reference>
<dbReference type="Proteomes" id="UP000601768">
    <property type="component" value="Unassembled WGS sequence"/>
</dbReference>
<keyword evidence="3" id="KW-1185">Reference proteome</keyword>
<evidence type="ECO:0000313" key="2">
    <source>
        <dbReference type="EMBL" id="MBC3767550.1"/>
    </source>
</evidence>
<evidence type="ECO:0008006" key="4">
    <source>
        <dbReference type="Google" id="ProtNLM"/>
    </source>
</evidence>
<feature type="signal peptide" evidence="1">
    <location>
        <begin position="1"/>
        <end position="21"/>
    </location>
</feature>
<evidence type="ECO:0000313" key="3">
    <source>
        <dbReference type="Proteomes" id="UP000601768"/>
    </source>
</evidence>
<reference evidence="2" key="2">
    <citation type="submission" date="2020-08" db="EMBL/GenBank/DDBJ databases">
        <authorList>
            <person name="Lai Q."/>
        </authorList>
    </citation>
    <scope>NUCLEOTIDE SEQUENCE</scope>
    <source>
        <strain evidence="2">S27-2</strain>
    </source>
</reference>
<feature type="chain" id="PRO_5035273255" description="Haemolysin activator HlyB C-terminal domain-containing protein" evidence="1">
    <location>
        <begin position="22"/>
        <end position="523"/>
    </location>
</feature>
<keyword evidence="1" id="KW-0732">Signal</keyword>
<comment type="caution">
    <text evidence="2">The sequence shown here is derived from an EMBL/GenBank/DDBJ whole genome shotgun (WGS) entry which is preliminary data.</text>
</comment>
<organism evidence="2 3">
    <name type="scientific">Neptunicella marina</name>
    <dbReference type="NCBI Taxonomy" id="2125989"/>
    <lineage>
        <taxon>Bacteria</taxon>
        <taxon>Pseudomonadati</taxon>
        <taxon>Pseudomonadota</taxon>
        <taxon>Gammaproteobacteria</taxon>
        <taxon>Alteromonadales</taxon>
        <taxon>Alteromonadaceae</taxon>
        <taxon>Neptunicella</taxon>
    </lineage>
</organism>
<dbReference type="RefSeq" id="WP_186508131.1">
    <property type="nucleotide sequence ID" value="NZ_JACNEP010000020.1"/>
</dbReference>
<dbReference type="EMBL" id="JACNEP010000020">
    <property type="protein sequence ID" value="MBC3767550.1"/>
    <property type="molecule type" value="Genomic_DNA"/>
</dbReference>
<evidence type="ECO:0000256" key="1">
    <source>
        <dbReference type="SAM" id="SignalP"/>
    </source>
</evidence>
<gene>
    <name evidence="2" type="ORF">H8B19_16850</name>
</gene>
<accession>A0A8J6IY92</accession>
<protein>
    <recommendedName>
        <fullName evidence="4">Haemolysin activator HlyB C-terminal domain-containing protein</fullName>
    </recommendedName>
</protein>
<dbReference type="AlphaFoldDB" id="A0A8J6IY92"/>
<proteinExistence type="predicted"/>
<sequence>MVKHLILVVGMVAVCPLVAVADSCNSVPEIEVKTNNIFDLTDPDTIWLHRLANSINVVTRQSTIENELAFLNEKCDVSERDLREVERHLRQLKYIKTAEASFNDEGNILVETSDKWTMMPTLDFGRKGGKNKYSIGLKDRNLFGYGIDADIEYFKNDQRTGYTFKSEFPLYLGQNIHGGLILSDTDDGSAQGISIIKPFVSYDTNTAYSFDAYHAKLSQQFYLNGADYYELAYTDTNFSASWGQLLSRQPDSVWRYQVGVDATDRQFTGITSIFDINQPDDRRYLVPFVQIDYIQDAFAELNNIHVINQIEDFNFGWQLSTKLGVNVAARNNDESRFIWNLNASKGTQLSNNTLLFSDFSLESDFGSSSKNRFVVKSDNELFYRLSDRFSLYGGQFLTLSKNQYLDAPVAIGEETGVRGYPLEFQRGDHKISFTGELRYYPNINIYNLFELGAAAFVDTGKAFSTNDFHNDTNQWLTSVGIGARLFSKHSSDAKVIHIDMSFPMLNHQNVNNVEFLITTRTSF</sequence>
<name>A0A8J6IY92_9ALTE</name>